<dbReference type="PANTHER" id="PTHR23416:SF23">
    <property type="entry name" value="ACETYLTRANSFERASE C18B11.09C-RELATED"/>
    <property type="match status" value="1"/>
</dbReference>
<dbReference type="Gene3D" id="2.160.10.10">
    <property type="entry name" value="Hexapeptide repeat proteins"/>
    <property type="match status" value="1"/>
</dbReference>
<evidence type="ECO:0000256" key="1">
    <source>
        <dbReference type="ARBA" id="ARBA00007274"/>
    </source>
</evidence>
<dbReference type="CDD" id="cd05825">
    <property type="entry name" value="LbH_wcaF_like"/>
    <property type="match status" value="1"/>
</dbReference>
<dbReference type="SUPFAM" id="SSF51161">
    <property type="entry name" value="Trimeric LpxA-like enzymes"/>
    <property type="match status" value="1"/>
</dbReference>
<keyword evidence="4" id="KW-1185">Reference proteome</keyword>
<gene>
    <name evidence="3" type="ORF">UXQ13_20965</name>
</gene>
<accession>A0ABU8EBN7</accession>
<comment type="similarity">
    <text evidence="1">Belongs to the transferase hexapeptide repeat family.</text>
</comment>
<comment type="caution">
    <text evidence="3">The sequence shown here is derived from an EMBL/GenBank/DDBJ whole genome shotgun (WGS) entry which is preliminary data.</text>
</comment>
<dbReference type="PANTHER" id="PTHR23416">
    <property type="entry name" value="SIALIC ACID SYNTHASE-RELATED"/>
    <property type="match status" value="1"/>
</dbReference>
<organism evidence="3 4">
    <name type="scientific">Klenkia terrae</name>
    <dbReference type="NCBI Taxonomy" id="1052259"/>
    <lineage>
        <taxon>Bacteria</taxon>
        <taxon>Bacillati</taxon>
        <taxon>Actinomycetota</taxon>
        <taxon>Actinomycetes</taxon>
        <taxon>Geodermatophilales</taxon>
        <taxon>Geodermatophilaceae</taxon>
        <taxon>Klenkia</taxon>
    </lineage>
</organism>
<evidence type="ECO:0000313" key="4">
    <source>
        <dbReference type="Proteomes" id="UP001373496"/>
    </source>
</evidence>
<proteinExistence type="inferred from homology"/>
<sequence length="187" mass="20027">MTDVRPRVIDLSAAPGSGEAWDAPAWKVYLWGLAEVLLVSNPLQISSRVRRAVLVAFGARIGEGVLLRPRLRVRFPWKLTVGDRSWIGEDVWLHNQDQLTIGSDAVVSQGTFVTTGSHAHRRDMALITAPVTIEDGAWVTARCVVLGGSRIGVSALVSPGTVVSGEVPDGMVAGGSPMQLRGPRFPV</sequence>
<dbReference type="InterPro" id="IPR051159">
    <property type="entry name" value="Hexapeptide_acetyltransf"/>
</dbReference>
<evidence type="ECO:0000313" key="3">
    <source>
        <dbReference type="EMBL" id="MEI4280960.1"/>
    </source>
</evidence>
<dbReference type="EMBL" id="JBAPLV010000033">
    <property type="protein sequence ID" value="MEI4280960.1"/>
    <property type="molecule type" value="Genomic_DNA"/>
</dbReference>
<protein>
    <recommendedName>
        <fullName evidence="5">Acetyltransferase</fullName>
    </recommendedName>
</protein>
<evidence type="ECO:0008006" key="5">
    <source>
        <dbReference type="Google" id="ProtNLM"/>
    </source>
</evidence>
<name>A0ABU8EBN7_9ACTN</name>
<keyword evidence="2" id="KW-0808">Transferase</keyword>
<evidence type="ECO:0000256" key="2">
    <source>
        <dbReference type="ARBA" id="ARBA00022679"/>
    </source>
</evidence>
<dbReference type="RefSeq" id="WP_225234230.1">
    <property type="nucleotide sequence ID" value="NZ_JBAPLV010000033.1"/>
</dbReference>
<dbReference type="InterPro" id="IPR011004">
    <property type="entry name" value="Trimer_LpxA-like_sf"/>
</dbReference>
<dbReference type="Proteomes" id="UP001373496">
    <property type="component" value="Unassembled WGS sequence"/>
</dbReference>
<reference evidence="3 4" key="1">
    <citation type="submission" date="2024-03" db="EMBL/GenBank/DDBJ databases">
        <title>Draft genome sequence of Klenkia terrae.</title>
        <authorList>
            <person name="Duangmal K."/>
            <person name="Chantavorakit T."/>
        </authorList>
    </citation>
    <scope>NUCLEOTIDE SEQUENCE [LARGE SCALE GENOMIC DNA]</scope>
    <source>
        <strain evidence="3 4">JCM 17786</strain>
    </source>
</reference>